<dbReference type="InterPro" id="IPR043993">
    <property type="entry name" value="T4SS_pilin"/>
</dbReference>
<keyword evidence="1" id="KW-0812">Transmembrane</keyword>
<comment type="caution">
    <text evidence="2">The sequence shown here is derived from an EMBL/GenBank/DDBJ whole genome shotgun (WGS) entry which is preliminary data.</text>
</comment>
<dbReference type="AlphaFoldDB" id="A0A1G2H055"/>
<organism evidence="2 3">
    <name type="scientific">Candidatus Ryanbacteria bacterium RIFCSPLOWO2_02_FULL_47_14</name>
    <dbReference type="NCBI Taxonomy" id="1802129"/>
    <lineage>
        <taxon>Bacteria</taxon>
        <taxon>Candidatus Ryaniibacteriota</taxon>
    </lineage>
</organism>
<dbReference type="Proteomes" id="UP000177954">
    <property type="component" value="Unassembled WGS sequence"/>
</dbReference>
<feature type="transmembrane region" description="Helical" evidence="1">
    <location>
        <begin position="130"/>
        <end position="151"/>
    </location>
</feature>
<dbReference type="EMBL" id="MHNZ01000029">
    <property type="protein sequence ID" value="OGZ55710.1"/>
    <property type="molecule type" value="Genomic_DNA"/>
</dbReference>
<name>A0A1G2H055_9BACT</name>
<gene>
    <name evidence="2" type="ORF">A3J04_04145</name>
</gene>
<sequence length="167" mass="17946">MKSLIIFANIVLLVVFVAAPFVAQAVWVPGDTLVPCGYDLDDNGKIDSPSALRDVAAGEVRDQEKLQGKLQEACDFNGIIQLANNIISVGIYLAVLVAVAMFAYAGFLYLTSVGDTGKMKEAHTIFTNAAYGFIFVLGAWLIVTLILSALVREGLLKKLLESLFGAF</sequence>
<feature type="transmembrane region" description="Helical" evidence="1">
    <location>
        <begin position="86"/>
        <end position="110"/>
    </location>
</feature>
<protein>
    <submittedName>
        <fullName evidence="2">Uncharacterized protein</fullName>
    </submittedName>
</protein>
<dbReference type="Pfam" id="PF18895">
    <property type="entry name" value="T4SS_pilin"/>
    <property type="match status" value="1"/>
</dbReference>
<keyword evidence="1" id="KW-0472">Membrane</keyword>
<evidence type="ECO:0000313" key="3">
    <source>
        <dbReference type="Proteomes" id="UP000177954"/>
    </source>
</evidence>
<evidence type="ECO:0000256" key="1">
    <source>
        <dbReference type="SAM" id="Phobius"/>
    </source>
</evidence>
<evidence type="ECO:0000313" key="2">
    <source>
        <dbReference type="EMBL" id="OGZ55710.1"/>
    </source>
</evidence>
<accession>A0A1G2H055</accession>
<reference evidence="2 3" key="1">
    <citation type="journal article" date="2016" name="Nat. Commun.">
        <title>Thousands of microbial genomes shed light on interconnected biogeochemical processes in an aquifer system.</title>
        <authorList>
            <person name="Anantharaman K."/>
            <person name="Brown C.T."/>
            <person name="Hug L.A."/>
            <person name="Sharon I."/>
            <person name="Castelle C.J."/>
            <person name="Probst A.J."/>
            <person name="Thomas B.C."/>
            <person name="Singh A."/>
            <person name="Wilkins M.J."/>
            <person name="Karaoz U."/>
            <person name="Brodie E.L."/>
            <person name="Williams K.H."/>
            <person name="Hubbard S.S."/>
            <person name="Banfield J.F."/>
        </authorList>
    </citation>
    <scope>NUCLEOTIDE SEQUENCE [LARGE SCALE GENOMIC DNA]</scope>
</reference>
<dbReference type="STRING" id="1802129.A3J04_04145"/>
<proteinExistence type="predicted"/>
<keyword evidence="1" id="KW-1133">Transmembrane helix</keyword>